<protein>
    <submittedName>
        <fullName evidence="9">Granzyme B-like</fullName>
    </submittedName>
</protein>
<evidence type="ECO:0000259" key="7">
    <source>
        <dbReference type="PROSITE" id="PS50240"/>
    </source>
</evidence>
<dbReference type="FunFam" id="2.40.10.10:FF:000120">
    <property type="entry name" value="Putative serine protease"/>
    <property type="match status" value="1"/>
</dbReference>
<reference evidence="9" key="1">
    <citation type="submission" date="2025-08" db="UniProtKB">
        <authorList>
            <consortium name="RefSeq"/>
        </authorList>
    </citation>
    <scope>IDENTIFICATION</scope>
</reference>
<dbReference type="Gene3D" id="2.40.10.10">
    <property type="entry name" value="Trypsin-like serine proteases"/>
    <property type="match status" value="2"/>
</dbReference>
<feature type="signal peptide" evidence="6">
    <location>
        <begin position="1"/>
        <end position="20"/>
    </location>
</feature>
<dbReference type="InterPro" id="IPR018114">
    <property type="entry name" value="TRYPSIN_HIS"/>
</dbReference>
<feature type="domain" description="Peptidase S1" evidence="7">
    <location>
        <begin position="22"/>
        <end position="258"/>
    </location>
</feature>
<dbReference type="PRINTS" id="PR00722">
    <property type="entry name" value="CHYMOTRYPSIN"/>
</dbReference>
<keyword evidence="4" id="KW-0720">Serine protease</keyword>
<evidence type="ECO:0000313" key="8">
    <source>
        <dbReference type="Proteomes" id="UP000504632"/>
    </source>
</evidence>
<dbReference type="Pfam" id="PF00089">
    <property type="entry name" value="Trypsin"/>
    <property type="match status" value="1"/>
</dbReference>
<dbReference type="InterPro" id="IPR001254">
    <property type="entry name" value="Trypsin_dom"/>
</dbReference>
<dbReference type="InterPro" id="IPR009003">
    <property type="entry name" value="Peptidase_S1_PA"/>
</dbReference>
<dbReference type="GO" id="GO:0006508">
    <property type="term" value="P:proteolysis"/>
    <property type="evidence" value="ECO:0007669"/>
    <property type="project" value="UniProtKB-KW"/>
</dbReference>
<accession>A0A6J2WGJ8</accession>
<evidence type="ECO:0000313" key="9">
    <source>
        <dbReference type="RefSeq" id="XP_030642486.1"/>
    </source>
</evidence>
<gene>
    <name evidence="9" type="primary">LOC115822711</name>
</gene>
<dbReference type="InParanoid" id="A0A6J2WGJ8"/>
<dbReference type="RefSeq" id="XP_030642486.1">
    <property type="nucleotide sequence ID" value="XM_030786626.1"/>
</dbReference>
<evidence type="ECO:0000256" key="1">
    <source>
        <dbReference type="ARBA" id="ARBA00022670"/>
    </source>
</evidence>
<evidence type="ECO:0000256" key="3">
    <source>
        <dbReference type="ARBA" id="ARBA00022801"/>
    </source>
</evidence>
<sequence>MYIHLFLLFCVLSLSGATESGIVGGKAAKPHSRPYMVSVWSERGHTCGGMLIREDFVMTAAHCLDRKGSTGSGRNHLKVVLGAHNIAKKEDSQQVIEVKKYYRHPKFGKNGPSDMNYDIMLLKLKTKAKLNKYVKVLALPKKNGKIPANVKCSIAGWGMKRPNGAESDVLYEVTLKVQSESVCKEKWGKWFDDVNMMCSVSDGKQAFCQGDSGGPLICNTSPVGIAIYTSKEKCTDTNFPEVYTKISTFLPWIHKMMRKKI</sequence>
<dbReference type="GO" id="GO:0004252">
    <property type="term" value="F:serine-type endopeptidase activity"/>
    <property type="evidence" value="ECO:0007669"/>
    <property type="project" value="InterPro"/>
</dbReference>
<dbReference type="PANTHER" id="PTHR24271:SF80">
    <property type="entry name" value="GRANZYME 3, TANDEM DUPLICATE 1-RELATED"/>
    <property type="match status" value="1"/>
</dbReference>
<dbReference type="OrthoDB" id="5565075at2759"/>
<dbReference type="SMART" id="SM00020">
    <property type="entry name" value="Tryp_SPc"/>
    <property type="match status" value="1"/>
</dbReference>
<keyword evidence="3" id="KW-0378">Hydrolase</keyword>
<feature type="chain" id="PRO_5026798780" evidence="6">
    <location>
        <begin position="21"/>
        <end position="261"/>
    </location>
</feature>
<dbReference type="GeneID" id="115822711"/>
<dbReference type="SUPFAM" id="SSF50494">
    <property type="entry name" value="Trypsin-like serine proteases"/>
    <property type="match status" value="1"/>
</dbReference>
<dbReference type="PANTHER" id="PTHR24271">
    <property type="entry name" value="KALLIKREIN-RELATED"/>
    <property type="match status" value="1"/>
</dbReference>
<proteinExistence type="predicted"/>
<dbReference type="Proteomes" id="UP000504632">
    <property type="component" value="Chromosome 10"/>
</dbReference>
<evidence type="ECO:0000256" key="6">
    <source>
        <dbReference type="SAM" id="SignalP"/>
    </source>
</evidence>
<evidence type="ECO:0000256" key="5">
    <source>
        <dbReference type="ARBA" id="ARBA00023157"/>
    </source>
</evidence>
<organism evidence="8 9">
    <name type="scientific">Chanos chanos</name>
    <name type="common">Milkfish</name>
    <name type="synonym">Mugil chanos</name>
    <dbReference type="NCBI Taxonomy" id="29144"/>
    <lineage>
        <taxon>Eukaryota</taxon>
        <taxon>Metazoa</taxon>
        <taxon>Chordata</taxon>
        <taxon>Craniata</taxon>
        <taxon>Vertebrata</taxon>
        <taxon>Euteleostomi</taxon>
        <taxon>Actinopterygii</taxon>
        <taxon>Neopterygii</taxon>
        <taxon>Teleostei</taxon>
        <taxon>Ostariophysi</taxon>
        <taxon>Gonorynchiformes</taxon>
        <taxon>Chanidae</taxon>
        <taxon>Chanos</taxon>
    </lineage>
</organism>
<dbReference type="FunCoup" id="A0A6J2WGJ8">
    <property type="interactions" value="801"/>
</dbReference>
<keyword evidence="8" id="KW-1185">Reference proteome</keyword>
<dbReference type="PROSITE" id="PS50240">
    <property type="entry name" value="TRYPSIN_DOM"/>
    <property type="match status" value="1"/>
</dbReference>
<dbReference type="AlphaFoldDB" id="A0A6J2WGJ8"/>
<dbReference type="InterPro" id="IPR001314">
    <property type="entry name" value="Peptidase_S1A"/>
</dbReference>
<keyword evidence="1" id="KW-0645">Protease</keyword>
<dbReference type="CDD" id="cd00190">
    <property type="entry name" value="Tryp_SPc"/>
    <property type="match status" value="1"/>
</dbReference>
<evidence type="ECO:0000256" key="2">
    <source>
        <dbReference type="ARBA" id="ARBA00022729"/>
    </source>
</evidence>
<keyword evidence="2 6" id="KW-0732">Signal</keyword>
<evidence type="ECO:0000256" key="4">
    <source>
        <dbReference type="ARBA" id="ARBA00022825"/>
    </source>
</evidence>
<dbReference type="PROSITE" id="PS00134">
    <property type="entry name" value="TRYPSIN_HIS"/>
    <property type="match status" value="1"/>
</dbReference>
<name>A0A6J2WGJ8_CHACN</name>
<keyword evidence="5" id="KW-1015">Disulfide bond</keyword>
<dbReference type="InterPro" id="IPR043504">
    <property type="entry name" value="Peptidase_S1_PA_chymotrypsin"/>
</dbReference>